<keyword evidence="8" id="KW-1185">Reference proteome</keyword>
<gene>
    <name evidence="7" type="ORF">V6L76_00665</name>
</gene>
<evidence type="ECO:0000259" key="6">
    <source>
        <dbReference type="Pfam" id="PF04932"/>
    </source>
</evidence>
<feature type="transmembrane region" description="Helical" evidence="5">
    <location>
        <begin position="223"/>
        <end position="240"/>
    </location>
</feature>
<dbReference type="PANTHER" id="PTHR37422">
    <property type="entry name" value="TEICHURONIC ACID BIOSYNTHESIS PROTEIN TUAE"/>
    <property type="match status" value="1"/>
</dbReference>
<dbReference type="EMBL" id="JBAKBE010000001">
    <property type="protein sequence ID" value="MEH0094743.1"/>
    <property type="molecule type" value="Genomic_DNA"/>
</dbReference>
<evidence type="ECO:0000256" key="4">
    <source>
        <dbReference type="ARBA" id="ARBA00023136"/>
    </source>
</evidence>
<feature type="transmembrane region" description="Helical" evidence="5">
    <location>
        <begin position="202"/>
        <end position="217"/>
    </location>
</feature>
<protein>
    <submittedName>
        <fullName evidence="7">O-antigen ligase family protein</fullName>
    </submittedName>
</protein>
<feature type="transmembrane region" description="Helical" evidence="5">
    <location>
        <begin position="76"/>
        <end position="95"/>
    </location>
</feature>
<keyword evidence="2 5" id="KW-0812">Transmembrane</keyword>
<dbReference type="InterPro" id="IPR007016">
    <property type="entry name" value="O-antigen_ligase-rel_domated"/>
</dbReference>
<reference evidence="7 8" key="1">
    <citation type="submission" date="2024-02" db="EMBL/GenBank/DDBJ databases">
        <title>A new putative Pannonibacter species isolated from two cases of bloodstream infections in paediatric patients.</title>
        <authorList>
            <person name="Castellana S."/>
            <person name="De Laurentiis V."/>
            <person name="Grassi M."/>
            <person name="De Leonardis F."/>
            <person name="Mosca A."/>
            <person name="De Carlo C."/>
            <person name="Sparapano E."/>
            <person name="Ronga L."/>
            <person name="Santacroce L."/>
            <person name="Chironna M."/>
            <person name="De Robertis A."/>
            <person name="Bianco A."/>
            <person name="Del Sambro L."/>
            <person name="Capozzi L."/>
            <person name="Parisi A."/>
        </authorList>
    </citation>
    <scope>NUCLEOTIDE SEQUENCE [LARGE SCALE GENOMIC DNA]</scope>
    <source>
        <strain evidence="7 8">Pt2</strain>
    </source>
</reference>
<feature type="transmembrane region" description="Helical" evidence="5">
    <location>
        <begin position="141"/>
        <end position="164"/>
    </location>
</feature>
<keyword evidence="4 5" id="KW-0472">Membrane</keyword>
<name>A0ABU7ZIB1_9HYPH</name>
<evidence type="ECO:0000256" key="1">
    <source>
        <dbReference type="ARBA" id="ARBA00004141"/>
    </source>
</evidence>
<evidence type="ECO:0000256" key="2">
    <source>
        <dbReference type="ARBA" id="ARBA00022692"/>
    </source>
</evidence>
<feature type="transmembrane region" description="Helical" evidence="5">
    <location>
        <begin position="107"/>
        <end position="129"/>
    </location>
</feature>
<evidence type="ECO:0000256" key="3">
    <source>
        <dbReference type="ARBA" id="ARBA00022989"/>
    </source>
</evidence>
<feature type="transmembrane region" description="Helical" evidence="5">
    <location>
        <begin position="247"/>
        <end position="266"/>
    </location>
</feature>
<evidence type="ECO:0000313" key="7">
    <source>
        <dbReference type="EMBL" id="MEH0094743.1"/>
    </source>
</evidence>
<keyword evidence="7" id="KW-0436">Ligase</keyword>
<feature type="domain" description="O-antigen ligase-related" evidence="6">
    <location>
        <begin position="207"/>
        <end position="354"/>
    </location>
</feature>
<proteinExistence type="predicted"/>
<dbReference type="RefSeq" id="WP_334249617.1">
    <property type="nucleotide sequence ID" value="NZ_JBAKBE010000001.1"/>
</dbReference>
<accession>A0ABU7ZIB1</accession>
<feature type="transmembrane region" description="Helical" evidence="5">
    <location>
        <begin position="176"/>
        <end position="195"/>
    </location>
</feature>
<feature type="transmembrane region" description="Helical" evidence="5">
    <location>
        <begin position="44"/>
        <end position="64"/>
    </location>
</feature>
<feature type="transmembrane region" description="Helical" evidence="5">
    <location>
        <begin position="373"/>
        <end position="389"/>
    </location>
</feature>
<sequence>MNNSTAKITRPESGKIAQVLEFLLISVFAALPPVLTVARVSPPLFLGLATVILAGLAWCYRGRAMFEGIGTKARSFLLLTGLAFPAFMLLSLAWAPVEVQKRGANSALGVLLSIVASGFLWLCVCALPVPVRDRIAKRIGSALTVSLPLTAVLIFVHFLTGGMLNAELRADPENYVLNRAAVAISMFLPFAILVALKQRHRLLYAVLLVFAAVSCFQSESSSAQLGVLVILLLIIPAFVWPRGIYRIVVCGVLLTFVLMPLIVGHVNGMIPQAVHDKVGYGSLTIRGLIWAEYANLLPEHVWLGYGVEASKAANKLPEAATYTPERKKLLAFGHSHNAPLQLWFELGIAGAALAAVALAMLLRTIGSLEGRELSAGTLTLAVAYSVAVVSHGAWQGWWFSLMILAAIPFMLKGHGETSRPVPEVKAGSR</sequence>
<evidence type="ECO:0000313" key="8">
    <source>
        <dbReference type="Proteomes" id="UP001380822"/>
    </source>
</evidence>
<keyword evidence="3 5" id="KW-1133">Transmembrane helix</keyword>
<evidence type="ECO:0000256" key="5">
    <source>
        <dbReference type="SAM" id="Phobius"/>
    </source>
</evidence>
<comment type="subcellular location">
    <subcellularLocation>
        <location evidence="1">Membrane</location>
        <topology evidence="1">Multi-pass membrane protein</topology>
    </subcellularLocation>
</comment>
<dbReference type="Proteomes" id="UP001380822">
    <property type="component" value="Unassembled WGS sequence"/>
</dbReference>
<organism evidence="7 8">
    <name type="scientific">Pannonibacter anstelovis</name>
    <dbReference type="NCBI Taxonomy" id="3121537"/>
    <lineage>
        <taxon>Bacteria</taxon>
        <taxon>Pseudomonadati</taxon>
        <taxon>Pseudomonadota</taxon>
        <taxon>Alphaproteobacteria</taxon>
        <taxon>Hyphomicrobiales</taxon>
        <taxon>Stappiaceae</taxon>
        <taxon>Pannonibacter</taxon>
    </lineage>
</organism>
<feature type="transmembrane region" description="Helical" evidence="5">
    <location>
        <begin position="342"/>
        <end position="361"/>
    </location>
</feature>
<dbReference type="PANTHER" id="PTHR37422:SF13">
    <property type="entry name" value="LIPOPOLYSACCHARIDE BIOSYNTHESIS PROTEIN PA4999-RELATED"/>
    <property type="match status" value="1"/>
</dbReference>
<dbReference type="Pfam" id="PF04932">
    <property type="entry name" value="Wzy_C"/>
    <property type="match status" value="1"/>
</dbReference>
<dbReference type="InterPro" id="IPR051533">
    <property type="entry name" value="WaaL-like"/>
</dbReference>
<comment type="caution">
    <text evidence="7">The sequence shown here is derived from an EMBL/GenBank/DDBJ whole genome shotgun (WGS) entry which is preliminary data.</text>
</comment>
<feature type="transmembrane region" description="Helical" evidence="5">
    <location>
        <begin position="20"/>
        <end position="38"/>
    </location>
</feature>
<dbReference type="GO" id="GO:0016874">
    <property type="term" value="F:ligase activity"/>
    <property type="evidence" value="ECO:0007669"/>
    <property type="project" value="UniProtKB-KW"/>
</dbReference>